<name>A0A655QI16_VIBCL</name>
<gene>
    <name evidence="1" type="ORF">ERS013165_01878</name>
</gene>
<protein>
    <submittedName>
        <fullName evidence="1">Uncharacterized protein</fullName>
    </submittedName>
</protein>
<reference evidence="1 2" key="1">
    <citation type="submission" date="2015-07" db="EMBL/GenBank/DDBJ databases">
        <authorList>
            <consortium name="Pathogen Informatics"/>
        </authorList>
    </citation>
    <scope>NUCLEOTIDE SEQUENCE [LARGE SCALE GENOMIC DNA]</scope>
    <source>
        <strain evidence="1 2">A51</strain>
    </source>
</reference>
<dbReference type="AlphaFoldDB" id="A0A655QI16"/>
<dbReference type="Proteomes" id="UP000044806">
    <property type="component" value="Unassembled WGS sequence"/>
</dbReference>
<accession>A0A655QI16</accession>
<organism evidence="1 2">
    <name type="scientific">Vibrio cholerae</name>
    <dbReference type="NCBI Taxonomy" id="666"/>
    <lineage>
        <taxon>Bacteria</taxon>
        <taxon>Pseudomonadati</taxon>
        <taxon>Pseudomonadota</taxon>
        <taxon>Gammaproteobacteria</taxon>
        <taxon>Vibrionales</taxon>
        <taxon>Vibrionaceae</taxon>
        <taxon>Vibrio</taxon>
    </lineage>
</organism>
<dbReference type="EMBL" id="CWOW01000008">
    <property type="protein sequence ID" value="CSA55500.1"/>
    <property type="molecule type" value="Genomic_DNA"/>
</dbReference>
<proteinExistence type="predicted"/>
<sequence length="94" mass="10043">MTTAETPCALSWAMLSGSGVPLVPGQGVSTKLARLSATGNSQVGCVIFYYSLCQTDFTNQFCGARGVTHFVVIPSVDLHHSLTNHHGGERIHNR</sequence>
<evidence type="ECO:0000313" key="2">
    <source>
        <dbReference type="Proteomes" id="UP000044806"/>
    </source>
</evidence>
<evidence type="ECO:0000313" key="1">
    <source>
        <dbReference type="EMBL" id="CSA55500.1"/>
    </source>
</evidence>